<evidence type="ECO:0000256" key="3">
    <source>
        <dbReference type="ARBA" id="ARBA00022840"/>
    </source>
</evidence>
<evidence type="ECO:0000256" key="2">
    <source>
        <dbReference type="ARBA" id="ARBA00022741"/>
    </source>
</evidence>
<dbReference type="Gene3D" id="3.30.1490.20">
    <property type="entry name" value="ATP-grasp fold, A domain"/>
    <property type="match status" value="1"/>
</dbReference>
<dbReference type="InterPro" id="IPR011761">
    <property type="entry name" value="ATP-grasp"/>
</dbReference>
<keyword evidence="2 4" id="KW-0547">Nucleotide-binding</keyword>
<organism evidence="6 7">
    <name type="scientific">Actinacidiphila acididurans</name>
    <dbReference type="NCBI Taxonomy" id="2784346"/>
    <lineage>
        <taxon>Bacteria</taxon>
        <taxon>Bacillati</taxon>
        <taxon>Actinomycetota</taxon>
        <taxon>Actinomycetes</taxon>
        <taxon>Kitasatosporales</taxon>
        <taxon>Streptomycetaceae</taxon>
        <taxon>Actinacidiphila</taxon>
    </lineage>
</organism>
<protein>
    <submittedName>
        <fullName evidence="6">ATP-grasp domain-containing protein</fullName>
    </submittedName>
</protein>
<evidence type="ECO:0000313" key="6">
    <source>
        <dbReference type="EMBL" id="MBM9508007.1"/>
    </source>
</evidence>
<comment type="caution">
    <text evidence="6">The sequence shown here is derived from an EMBL/GenBank/DDBJ whole genome shotgun (WGS) entry which is preliminary data.</text>
</comment>
<dbReference type="InterPro" id="IPR013815">
    <property type="entry name" value="ATP_grasp_subdomain_1"/>
</dbReference>
<dbReference type="PANTHER" id="PTHR43585">
    <property type="entry name" value="FUMIPYRROLE BIOSYNTHESIS PROTEIN C"/>
    <property type="match status" value="1"/>
</dbReference>
<proteinExistence type="predicted"/>
<gene>
    <name evidence="6" type="ORF">ITX44_26345</name>
</gene>
<feature type="domain" description="ATP-grasp" evidence="5">
    <location>
        <begin position="116"/>
        <end position="311"/>
    </location>
</feature>
<evidence type="ECO:0000259" key="5">
    <source>
        <dbReference type="PROSITE" id="PS50975"/>
    </source>
</evidence>
<dbReference type="EMBL" id="JADKYB010000015">
    <property type="protein sequence ID" value="MBM9508007.1"/>
    <property type="molecule type" value="Genomic_DNA"/>
</dbReference>
<evidence type="ECO:0000256" key="1">
    <source>
        <dbReference type="ARBA" id="ARBA00022598"/>
    </source>
</evidence>
<dbReference type="InterPro" id="IPR052032">
    <property type="entry name" value="ATP-dep_AA_Ligase"/>
</dbReference>
<dbReference type="Proteomes" id="UP000749040">
    <property type="component" value="Unassembled WGS sequence"/>
</dbReference>
<dbReference type="SMART" id="SM01209">
    <property type="entry name" value="GARS_A"/>
    <property type="match status" value="1"/>
</dbReference>
<dbReference type="PANTHER" id="PTHR43585:SF2">
    <property type="entry name" value="ATP-GRASP ENZYME FSQD"/>
    <property type="match status" value="1"/>
</dbReference>
<dbReference type="RefSeq" id="WP_205359871.1">
    <property type="nucleotide sequence ID" value="NZ_JADKYB010000015.1"/>
</dbReference>
<keyword evidence="3 4" id="KW-0067">ATP-binding</keyword>
<keyword evidence="7" id="KW-1185">Reference proteome</keyword>
<accession>A0ABS2TXD0</accession>
<reference evidence="6 7" key="1">
    <citation type="submission" date="2021-01" db="EMBL/GenBank/DDBJ databases">
        <title>Streptomyces acididurans sp. nov., isolated from a peat swamp forest soil.</title>
        <authorList>
            <person name="Chantavorakit T."/>
            <person name="Duangmal K."/>
        </authorList>
    </citation>
    <scope>NUCLEOTIDE SEQUENCE [LARGE SCALE GENOMIC DNA]</scope>
    <source>
        <strain evidence="6 7">KK5PA1</strain>
    </source>
</reference>
<evidence type="ECO:0000256" key="4">
    <source>
        <dbReference type="PROSITE-ProRule" id="PRU00409"/>
    </source>
</evidence>
<name>A0ABS2TXD0_9ACTN</name>
<keyword evidence="1" id="KW-0436">Ligase</keyword>
<dbReference type="Gene3D" id="3.30.470.20">
    <property type="entry name" value="ATP-grasp fold, B domain"/>
    <property type="match status" value="1"/>
</dbReference>
<evidence type="ECO:0000313" key="7">
    <source>
        <dbReference type="Proteomes" id="UP000749040"/>
    </source>
</evidence>
<dbReference type="PROSITE" id="PS50975">
    <property type="entry name" value="ATP_GRASP"/>
    <property type="match status" value="1"/>
</dbReference>
<sequence>MSRSTRHLLIVVSGTDPVYRGYCLEQTAAGYGIALIDAKPPTWQQHLVADHEVADTRDSAAVVAAGLALAERHAIAGVVTWDEYALVPTAELVARLGVRGNTVAAMSAARDKAASRRLFAEHGVPSARSIRVRTPAQATVAAHRIGFPVVFKPASHAASIGVIRVDTPERLTDAWEFAAAGASQQGPEGRGVLVEEYLDGPEISVECATVAGVTTALAVTRKEVGFAPYFEETGHTVTADDPLRPHVASVAAQAVRALGITDGVQHVEMRLTASGPRIIEVNARIGGDMIGQLVRLATGLDLPRIAADIACGNAPSLNPTAHRTAAIKILYPPATGALTARDLTVEPGPEHPWLHQVTWLRQVGDRVALPPEGDLFTGRVGFAIVTADNPAEARHRLTHIADGLTLTVAESHTAA</sequence>
<dbReference type="Pfam" id="PF13535">
    <property type="entry name" value="ATP-grasp_4"/>
    <property type="match status" value="1"/>
</dbReference>
<dbReference type="Gene3D" id="3.40.50.20">
    <property type="match status" value="1"/>
</dbReference>
<dbReference type="SUPFAM" id="SSF56059">
    <property type="entry name" value="Glutathione synthetase ATP-binding domain-like"/>
    <property type="match status" value="1"/>
</dbReference>